<evidence type="ECO:0000259" key="10">
    <source>
        <dbReference type="SMART" id="SM00836"/>
    </source>
</evidence>
<dbReference type="Gene3D" id="1.10.730.10">
    <property type="entry name" value="Isoleucyl-tRNA Synthetase, Domain 1"/>
    <property type="match status" value="1"/>
</dbReference>
<gene>
    <name evidence="11" type="primary">argS</name>
    <name evidence="11" type="ORF">AlmWB_01230</name>
</gene>
<dbReference type="GO" id="GO:0004814">
    <property type="term" value="F:arginine-tRNA ligase activity"/>
    <property type="evidence" value="ECO:0007669"/>
    <property type="project" value="UniProtKB-EC"/>
</dbReference>
<dbReference type="InterPro" id="IPR014729">
    <property type="entry name" value="Rossmann-like_a/b/a_fold"/>
</dbReference>
<evidence type="ECO:0000256" key="3">
    <source>
        <dbReference type="ARBA" id="ARBA00022598"/>
    </source>
</evidence>
<evidence type="ECO:0000256" key="9">
    <source>
        <dbReference type="RuleBase" id="RU363038"/>
    </source>
</evidence>
<comment type="caution">
    <text evidence="11">The sequence shown here is derived from an EMBL/GenBank/DDBJ whole genome shotgun (WGS) entry which is preliminary data.</text>
</comment>
<dbReference type="EC" id="6.1.1.19" evidence="2"/>
<keyword evidence="6 9" id="KW-0648">Protein biosynthesis</keyword>
<dbReference type="Proteomes" id="UP000037086">
    <property type="component" value="Unassembled WGS sequence"/>
</dbReference>
<dbReference type="Gene3D" id="3.40.50.620">
    <property type="entry name" value="HUPs"/>
    <property type="match status" value="1"/>
</dbReference>
<dbReference type="InterPro" id="IPR008909">
    <property type="entry name" value="DALR_anticod-bd"/>
</dbReference>
<dbReference type="Pfam" id="PF00750">
    <property type="entry name" value="tRNA-synt_1d"/>
    <property type="match status" value="1"/>
</dbReference>
<keyword evidence="12" id="KW-1185">Reference proteome</keyword>
<dbReference type="GO" id="GO:0005524">
    <property type="term" value="F:ATP binding"/>
    <property type="evidence" value="ECO:0007669"/>
    <property type="project" value="UniProtKB-KW"/>
</dbReference>
<dbReference type="EMBL" id="JPSQ01000016">
    <property type="protein sequence ID" value="KND62681.1"/>
    <property type="molecule type" value="Genomic_DNA"/>
</dbReference>
<dbReference type="PANTHER" id="PTHR11956">
    <property type="entry name" value="ARGINYL-TRNA SYNTHETASE"/>
    <property type="match status" value="1"/>
</dbReference>
<reference evidence="11 12" key="1">
    <citation type="journal article" date="2015" name="BMC Microbiol.">
        <title>'Candidatus Phytoplasma phoenicium' associated with almond witches'-broom disease: from draft genome to genetic diversity among strain populations.</title>
        <authorList>
            <person name="Quaglino F."/>
            <person name="Kube M."/>
            <person name="Jawhari M."/>
            <person name="Abou-Jawdah Y."/>
            <person name="Siewert C."/>
            <person name="Choueiri E."/>
            <person name="Sobh H."/>
            <person name="Casati P."/>
            <person name="Tedeschi R."/>
            <person name="Molino Lova M."/>
            <person name="Alma A."/>
            <person name="Bianco P.A."/>
        </authorList>
    </citation>
    <scope>NUCLEOTIDE SEQUENCE [LARGE SCALE GENOMIC DNA]</scope>
    <source>
        <strain evidence="11 12">SA213</strain>
    </source>
</reference>
<comment type="similarity">
    <text evidence="1 9">Belongs to the class-I aminoacyl-tRNA synthetase family.</text>
</comment>
<dbReference type="InterPro" id="IPR009080">
    <property type="entry name" value="tRNAsynth_Ia_anticodon-bd"/>
</dbReference>
<evidence type="ECO:0000313" key="11">
    <source>
        <dbReference type="EMBL" id="KND62681.1"/>
    </source>
</evidence>
<dbReference type="Pfam" id="PF05746">
    <property type="entry name" value="DALR_1"/>
    <property type="match status" value="1"/>
</dbReference>
<feature type="domain" description="DALR anticodon binding" evidence="10">
    <location>
        <begin position="171"/>
        <end position="291"/>
    </location>
</feature>
<evidence type="ECO:0000256" key="4">
    <source>
        <dbReference type="ARBA" id="ARBA00022741"/>
    </source>
</evidence>
<protein>
    <recommendedName>
        <fullName evidence="2">arginine--tRNA ligase</fullName>
        <ecNumber evidence="2">6.1.1.19</ecNumber>
    </recommendedName>
</protein>
<evidence type="ECO:0000256" key="1">
    <source>
        <dbReference type="ARBA" id="ARBA00005594"/>
    </source>
</evidence>
<comment type="catalytic activity">
    <reaction evidence="8">
        <text>tRNA(Arg) + L-arginine + ATP = L-arginyl-tRNA(Arg) + AMP + diphosphate</text>
        <dbReference type="Rhea" id="RHEA:20301"/>
        <dbReference type="Rhea" id="RHEA-COMP:9658"/>
        <dbReference type="Rhea" id="RHEA-COMP:9673"/>
        <dbReference type="ChEBI" id="CHEBI:30616"/>
        <dbReference type="ChEBI" id="CHEBI:32682"/>
        <dbReference type="ChEBI" id="CHEBI:33019"/>
        <dbReference type="ChEBI" id="CHEBI:78442"/>
        <dbReference type="ChEBI" id="CHEBI:78513"/>
        <dbReference type="ChEBI" id="CHEBI:456215"/>
        <dbReference type="EC" id="6.1.1.19"/>
    </reaction>
</comment>
<dbReference type="SUPFAM" id="SSF47323">
    <property type="entry name" value="Anticodon-binding domain of a subclass of class I aminoacyl-tRNA synthetases"/>
    <property type="match status" value="1"/>
</dbReference>
<dbReference type="PANTHER" id="PTHR11956:SF5">
    <property type="entry name" value="ARGININE--TRNA LIGASE, CYTOPLASMIC"/>
    <property type="match status" value="1"/>
</dbReference>
<name>A0A0L0MK93_9MOLU</name>
<dbReference type="FunFam" id="1.10.730.10:FF:000006">
    <property type="entry name" value="Arginyl-tRNA synthetase 2, mitochondrial"/>
    <property type="match status" value="1"/>
</dbReference>
<evidence type="ECO:0000256" key="6">
    <source>
        <dbReference type="ARBA" id="ARBA00022917"/>
    </source>
</evidence>
<proteinExistence type="inferred from homology"/>
<evidence type="ECO:0000256" key="8">
    <source>
        <dbReference type="ARBA" id="ARBA00049339"/>
    </source>
</evidence>
<evidence type="ECO:0000313" key="12">
    <source>
        <dbReference type="Proteomes" id="UP000037086"/>
    </source>
</evidence>
<keyword evidence="4 9" id="KW-0547">Nucleotide-binding</keyword>
<accession>A0A0L0MK93</accession>
<organism evidence="11 12">
    <name type="scientific">Candidatus Phytoplasma phoenicium</name>
    <dbReference type="NCBI Taxonomy" id="198422"/>
    <lineage>
        <taxon>Bacteria</taxon>
        <taxon>Bacillati</taxon>
        <taxon>Mycoplasmatota</taxon>
        <taxon>Mollicutes</taxon>
        <taxon>Acholeplasmatales</taxon>
        <taxon>Acholeplasmataceae</taxon>
        <taxon>Candidatus Phytoplasma</taxon>
        <taxon>16SrIX (Pigeon pea witches'-broom group)</taxon>
    </lineage>
</organism>
<dbReference type="PATRIC" id="fig|198422.3.peg.35"/>
<dbReference type="InterPro" id="IPR035684">
    <property type="entry name" value="ArgRS_core"/>
</dbReference>
<dbReference type="GO" id="GO:0006420">
    <property type="term" value="P:arginyl-tRNA aminoacylation"/>
    <property type="evidence" value="ECO:0007669"/>
    <property type="project" value="InterPro"/>
</dbReference>
<keyword evidence="7 9" id="KW-0030">Aminoacyl-tRNA synthetase</keyword>
<dbReference type="SUPFAM" id="SSF52374">
    <property type="entry name" value="Nucleotidylyl transferase"/>
    <property type="match status" value="1"/>
</dbReference>
<dbReference type="SMART" id="SM00836">
    <property type="entry name" value="DALR_1"/>
    <property type="match status" value="1"/>
</dbReference>
<keyword evidence="3 9" id="KW-0436">Ligase</keyword>
<evidence type="ECO:0000256" key="7">
    <source>
        <dbReference type="ARBA" id="ARBA00023146"/>
    </source>
</evidence>
<dbReference type="AlphaFoldDB" id="A0A0L0MK93"/>
<evidence type="ECO:0000256" key="2">
    <source>
        <dbReference type="ARBA" id="ARBA00012837"/>
    </source>
</evidence>
<keyword evidence="5 9" id="KW-0067">ATP-binding</keyword>
<evidence type="ECO:0000256" key="5">
    <source>
        <dbReference type="ARBA" id="ARBA00022840"/>
    </source>
</evidence>
<dbReference type="InterPro" id="IPR001278">
    <property type="entry name" value="Arg-tRNA-ligase"/>
</dbReference>
<sequence>MILDKNAYIIPLNAPLPPALVQKDNGSALYFTRDIACVLNRYQQFTFNKCLFVVGNEQKLHFQQLQKVIEKMGYDYALKHINFGLITIQNVKISSRKNNQYQLKNIIQKTVNEAKKVIQRKNPNLENINQITTQIAIGAIIFNDLKNDRHLNIDFNLKQMLQFEGNTGPYLQYTVVRLYSLMQKNNSIEIDLPKDWKPFIFYYQQPHYFNLIKLMGYFPVILKKSQEHHMPSILARYIFQLAKNTNQFYTKEKILSTDPILKKANLLFIETIRIVLEEGLKILGIPILKKM</sequence>